<gene>
    <name evidence="6" type="ORF">ACFSC0_10095</name>
</gene>
<feature type="domain" description="HTH lysR-type" evidence="5">
    <location>
        <begin position="1"/>
        <end position="58"/>
    </location>
</feature>
<dbReference type="PANTHER" id="PTHR30537:SF3">
    <property type="entry name" value="TRANSCRIPTIONAL REGULATORY PROTEIN"/>
    <property type="match status" value="1"/>
</dbReference>
<keyword evidence="2" id="KW-0805">Transcription regulation</keyword>
<dbReference type="EMBL" id="JBHUEY010000001">
    <property type="protein sequence ID" value="MFD1783744.1"/>
    <property type="molecule type" value="Genomic_DNA"/>
</dbReference>
<comment type="similarity">
    <text evidence="1">Belongs to the LysR transcriptional regulatory family.</text>
</comment>
<evidence type="ECO:0000256" key="2">
    <source>
        <dbReference type="ARBA" id="ARBA00023015"/>
    </source>
</evidence>
<dbReference type="InterPro" id="IPR000847">
    <property type="entry name" value="LysR_HTH_N"/>
</dbReference>
<dbReference type="InterPro" id="IPR058163">
    <property type="entry name" value="LysR-type_TF_proteobact-type"/>
</dbReference>
<dbReference type="SUPFAM" id="SSF46785">
    <property type="entry name" value="Winged helix' DNA-binding domain"/>
    <property type="match status" value="1"/>
</dbReference>
<evidence type="ECO:0000313" key="7">
    <source>
        <dbReference type="Proteomes" id="UP001597237"/>
    </source>
</evidence>
<dbReference type="RefSeq" id="WP_377283065.1">
    <property type="nucleotide sequence ID" value="NZ_JBHRSI010000008.1"/>
</dbReference>
<evidence type="ECO:0000313" key="6">
    <source>
        <dbReference type="EMBL" id="MFD1783744.1"/>
    </source>
</evidence>
<dbReference type="InterPro" id="IPR005119">
    <property type="entry name" value="LysR_subst-bd"/>
</dbReference>
<dbReference type="PROSITE" id="PS50931">
    <property type="entry name" value="HTH_LYSR"/>
    <property type="match status" value="1"/>
</dbReference>
<dbReference type="Pfam" id="PF03466">
    <property type="entry name" value="LysR_substrate"/>
    <property type="match status" value="1"/>
</dbReference>
<keyword evidence="3" id="KW-0238">DNA-binding</keyword>
<dbReference type="Pfam" id="PF00126">
    <property type="entry name" value="HTH_1"/>
    <property type="match status" value="1"/>
</dbReference>
<evidence type="ECO:0000256" key="4">
    <source>
        <dbReference type="ARBA" id="ARBA00023163"/>
    </source>
</evidence>
<dbReference type="InterPro" id="IPR036388">
    <property type="entry name" value="WH-like_DNA-bd_sf"/>
</dbReference>
<organism evidence="6 7">
    <name type="scientific">Phenylobacterium terrae</name>
    <dbReference type="NCBI Taxonomy" id="2665495"/>
    <lineage>
        <taxon>Bacteria</taxon>
        <taxon>Pseudomonadati</taxon>
        <taxon>Pseudomonadota</taxon>
        <taxon>Alphaproteobacteria</taxon>
        <taxon>Caulobacterales</taxon>
        <taxon>Caulobacteraceae</taxon>
        <taxon>Phenylobacterium</taxon>
    </lineage>
</organism>
<reference evidence="7" key="1">
    <citation type="journal article" date="2019" name="Int. J. Syst. Evol. Microbiol.">
        <title>The Global Catalogue of Microorganisms (GCM) 10K type strain sequencing project: providing services to taxonomists for standard genome sequencing and annotation.</title>
        <authorList>
            <consortium name="The Broad Institute Genomics Platform"/>
            <consortium name="The Broad Institute Genome Sequencing Center for Infectious Disease"/>
            <person name="Wu L."/>
            <person name="Ma J."/>
        </authorList>
    </citation>
    <scope>NUCLEOTIDE SEQUENCE [LARGE SCALE GENOMIC DNA]</scope>
    <source>
        <strain evidence="7">DFY28</strain>
    </source>
</reference>
<evidence type="ECO:0000259" key="5">
    <source>
        <dbReference type="PROSITE" id="PS50931"/>
    </source>
</evidence>
<dbReference type="PANTHER" id="PTHR30537">
    <property type="entry name" value="HTH-TYPE TRANSCRIPTIONAL REGULATOR"/>
    <property type="match status" value="1"/>
</dbReference>
<dbReference type="InterPro" id="IPR036390">
    <property type="entry name" value="WH_DNA-bd_sf"/>
</dbReference>
<dbReference type="Gene3D" id="3.40.190.10">
    <property type="entry name" value="Periplasmic binding protein-like II"/>
    <property type="match status" value="1"/>
</dbReference>
<evidence type="ECO:0000256" key="3">
    <source>
        <dbReference type="ARBA" id="ARBA00023125"/>
    </source>
</evidence>
<dbReference type="SUPFAM" id="SSF53850">
    <property type="entry name" value="Periplasmic binding protein-like II"/>
    <property type="match status" value="1"/>
</dbReference>
<comment type="caution">
    <text evidence="6">The sequence shown here is derived from an EMBL/GenBank/DDBJ whole genome shotgun (WGS) entry which is preliminary data.</text>
</comment>
<dbReference type="Gene3D" id="1.10.10.10">
    <property type="entry name" value="Winged helix-like DNA-binding domain superfamily/Winged helix DNA-binding domain"/>
    <property type="match status" value="1"/>
</dbReference>
<sequence>MDWEDLRYFLAVAKARTATGAARELKASPSTVIKRVSDLERTLGQLLFDRSREGYALTAFGQAILERAQPLESAAHDIARFAEGAPTAPSGLVRISTTESLASGWLASRLVRFHRQHPGISIEILAGSEVVSLGRREADVALRLARPEGGDLRARRVGEVSFAGYRLRGGDVDPGAWMVFHEQPARTAIARLPESRLGGRAPVLRASDFITHQEAARSGLACAILPCFMGDPDPLLERVDEGDPPLSLGLWLVVHRDLRSSPRVQAVMAFLADEAHASRRLLAGR</sequence>
<protein>
    <submittedName>
        <fullName evidence="6">LysR family transcriptional regulator</fullName>
    </submittedName>
</protein>
<proteinExistence type="inferred from homology"/>
<evidence type="ECO:0000256" key="1">
    <source>
        <dbReference type="ARBA" id="ARBA00009437"/>
    </source>
</evidence>
<keyword evidence="4" id="KW-0804">Transcription</keyword>
<name>A0ABW4N2S5_9CAUL</name>
<dbReference type="Proteomes" id="UP001597237">
    <property type="component" value="Unassembled WGS sequence"/>
</dbReference>
<accession>A0ABW4N2S5</accession>
<keyword evidence="7" id="KW-1185">Reference proteome</keyword>